<sequence>MLRGVIAGTSLYAVVLLSAGALYLTTATETAMFPALNG</sequence>
<dbReference type="AlphaFoldDB" id="U4V474"/>
<dbReference type="Proteomes" id="UP000016842">
    <property type="component" value="Unassembled WGS sequence"/>
</dbReference>
<proteinExistence type="predicted"/>
<protein>
    <submittedName>
        <fullName evidence="1">Uncharacterized protein</fullName>
    </submittedName>
</protein>
<gene>
    <name evidence="1" type="ORF">Q644_24875</name>
</gene>
<reference evidence="1 2" key="1">
    <citation type="journal article" date="2014" name="FEMS Microbiol. Lett.">
        <title>Genome sequencing analysis reveals virulence-related gene content of Ochrobactrum intermedium strain 229E, a urease-positive strain isolated from the human gastric niche.</title>
        <authorList>
            <person name="Kulkarni G.J."/>
            <person name="Shetty S."/>
            <person name="Dharne M.S."/>
            <person name="Shouche Y.S."/>
        </authorList>
    </citation>
    <scope>NUCLEOTIDE SEQUENCE [LARGE SCALE GENOMIC DNA]</scope>
    <source>
        <strain evidence="1 2">229E</strain>
    </source>
</reference>
<accession>U4V474</accession>
<organism evidence="1 2">
    <name type="scientific">Brucella intermedia 229E</name>
    <dbReference type="NCBI Taxonomy" id="1337887"/>
    <lineage>
        <taxon>Bacteria</taxon>
        <taxon>Pseudomonadati</taxon>
        <taxon>Pseudomonadota</taxon>
        <taxon>Alphaproteobacteria</taxon>
        <taxon>Hyphomicrobiales</taxon>
        <taxon>Brucellaceae</taxon>
        <taxon>Brucella/Ochrobactrum group</taxon>
        <taxon>Brucella</taxon>
    </lineage>
</organism>
<dbReference type="PATRIC" id="fig|1337887.3.peg.3892"/>
<name>U4V474_9HYPH</name>
<evidence type="ECO:0000313" key="1">
    <source>
        <dbReference type="EMBL" id="ERM00800.1"/>
    </source>
</evidence>
<evidence type="ECO:0000313" key="2">
    <source>
        <dbReference type="Proteomes" id="UP000016842"/>
    </source>
</evidence>
<comment type="caution">
    <text evidence="1">The sequence shown here is derived from an EMBL/GenBank/DDBJ whole genome shotgun (WGS) entry which is preliminary data.</text>
</comment>
<dbReference type="EMBL" id="ASXJ01000242">
    <property type="protein sequence ID" value="ERM00800.1"/>
    <property type="molecule type" value="Genomic_DNA"/>
</dbReference>